<name>A0A8H5ESI9_9AGAR</name>
<evidence type="ECO:0008006" key="8">
    <source>
        <dbReference type="Google" id="ProtNLM"/>
    </source>
</evidence>
<dbReference type="SUPFAM" id="SSF56672">
    <property type="entry name" value="DNA/RNA polymerases"/>
    <property type="match status" value="1"/>
</dbReference>
<dbReference type="Gene3D" id="3.30.70.270">
    <property type="match status" value="1"/>
</dbReference>
<dbReference type="InterPro" id="IPR013762">
    <property type="entry name" value="Integrase-like_cat_sf"/>
</dbReference>
<dbReference type="InterPro" id="IPR043502">
    <property type="entry name" value="DNA/RNA_pol_sf"/>
</dbReference>
<dbReference type="GO" id="GO:0003677">
    <property type="term" value="F:DNA binding"/>
    <property type="evidence" value="ECO:0007669"/>
    <property type="project" value="UniProtKB-KW"/>
</dbReference>
<evidence type="ECO:0000256" key="3">
    <source>
        <dbReference type="SAM" id="MobiDB-lite"/>
    </source>
</evidence>
<dbReference type="InterPro" id="IPR010998">
    <property type="entry name" value="Integrase_recombinase_N"/>
</dbReference>
<dbReference type="EMBL" id="JAACJK010000229">
    <property type="protein sequence ID" value="KAF5310468.1"/>
    <property type="molecule type" value="Genomic_DNA"/>
</dbReference>
<dbReference type="InterPro" id="IPR011010">
    <property type="entry name" value="DNA_brk_join_enz"/>
</dbReference>
<evidence type="ECO:0000256" key="1">
    <source>
        <dbReference type="ARBA" id="ARBA00023125"/>
    </source>
</evidence>
<reference evidence="6 7" key="1">
    <citation type="journal article" date="2020" name="ISME J.">
        <title>Uncovering the hidden diversity of litter-decomposition mechanisms in mushroom-forming fungi.</title>
        <authorList>
            <person name="Floudas D."/>
            <person name="Bentzer J."/>
            <person name="Ahren D."/>
            <person name="Johansson T."/>
            <person name="Persson P."/>
            <person name="Tunlid A."/>
        </authorList>
    </citation>
    <scope>NUCLEOTIDE SEQUENCE [LARGE SCALE GENOMIC DNA]</scope>
    <source>
        <strain evidence="6 7">CBS 175.51</strain>
    </source>
</reference>
<feature type="domain" description="Reverse transcriptase" evidence="4">
    <location>
        <begin position="472"/>
        <end position="669"/>
    </location>
</feature>
<evidence type="ECO:0000256" key="2">
    <source>
        <dbReference type="ARBA" id="ARBA00023172"/>
    </source>
</evidence>
<accession>A0A8H5ESI9</accession>
<feature type="compositionally biased region" description="Polar residues" evidence="3">
    <location>
        <begin position="143"/>
        <end position="152"/>
    </location>
</feature>
<dbReference type="AlphaFoldDB" id="A0A8H5ESI9"/>
<dbReference type="InterPro" id="IPR052055">
    <property type="entry name" value="Hepadnavirus_pol/RT"/>
</dbReference>
<dbReference type="Gene3D" id="3.10.10.10">
    <property type="entry name" value="HIV Type 1 Reverse Transcriptase, subunit A, domain 1"/>
    <property type="match status" value="1"/>
</dbReference>
<protein>
    <recommendedName>
        <fullName evidence="8">Reverse transcriptase domain-containing protein</fullName>
    </recommendedName>
</protein>
<dbReference type="OrthoDB" id="3067625at2759"/>
<dbReference type="Proteomes" id="UP000541558">
    <property type="component" value="Unassembled WGS sequence"/>
</dbReference>
<keyword evidence="1" id="KW-0238">DNA-binding</keyword>
<keyword evidence="2" id="KW-0233">DNA recombination</keyword>
<dbReference type="PANTHER" id="PTHR33050">
    <property type="entry name" value="REVERSE TRANSCRIPTASE DOMAIN-CONTAINING PROTEIN"/>
    <property type="match status" value="1"/>
</dbReference>
<dbReference type="PROSITE" id="PS51900">
    <property type="entry name" value="CB"/>
    <property type="match status" value="1"/>
</dbReference>
<organism evidence="6 7">
    <name type="scientific">Ephemerocybe angulata</name>
    <dbReference type="NCBI Taxonomy" id="980116"/>
    <lineage>
        <taxon>Eukaryota</taxon>
        <taxon>Fungi</taxon>
        <taxon>Dikarya</taxon>
        <taxon>Basidiomycota</taxon>
        <taxon>Agaricomycotina</taxon>
        <taxon>Agaricomycetes</taxon>
        <taxon>Agaricomycetidae</taxon>
        <taxon>Agaricales</taxon>
        <taxon>Agaricineae</taxon>
        <taxon>Psathyrellaceae</taxon>
        <taxon>Ephemerocybe</taxon>
    </lineage>
</organism>
<dbReference type="Pfam" id="PF00078">
    <property type="entry name" value="RVT_1"/>
    <property type="match status" value="1"/>
</dbReference>
<proteinExistence type="predicted"/>
<dbReference type="Gene3D" id="1.10.150.130">
    <property type="match status" value="1"/>
</dbReference>
<keyword evidence="7" id="KW-1185">Reference proteome</keyword>
<comment type="caution">
    <text evidence="6">The sequence shown here is derived from an EMBL/GenBank/DDBJ whole genome shotgun (WGS) entry which is preliminary data.</text>
</comment>
<evidence type="ECO:0000259" key="5">
    <source>
        <dbReference type="PROSITE" id="PS51900"/>
    </source>
</evidence>
<feature type="domain" description="Core-binding (CB)" evidence="5">
    <location>
        <begin position="880"/>
        <end position="969"/>
    </location>
</feature>
<feature type="compositionally biased region" description="Low complexity" evidence="3">
    <location>
        <begin position="53"/>
        <end position="72"/>
    </location>
</feature>
<dbReference type="GO" id="GO:0015074">
    <property type="term" value="P:DNA integration"/>
    <property type="evidence" value="ECO:0007669"/>
    <property type="project" value="InterPro"/>
</dbReference>
<dbReference type="InterPro" id="IPR000477">
    <property type="entry name" value="RT_dom"/>
</dbReference>
<dbReference type="PANTHER" id="PTHR33050:SF8">
    <property type="entry name" value="REVERSE TRANSCRIPTASE DOMAIN-CONTAINING PROTEIN"/>
    <property type="match status" value="1"/>
</dbReference>
<dbReference type="PROSITE" id="PS50878">
    <property type="entry name" value="RT_POL"/>
    <property type="match status" value="1"/>
</dbReference>
<dbReference type="InterPro" id="IPR044068">
    <property type="entry name" value="CB"/>
</dbReference>
<dbReference type="SUPFAM" id="SSF47823">
    <property type="entry name" value="lambda integrase-like, N-terminal domain"/>
    <property type="match status" value="1"/>
</dbReference>
<evidence type="ECO:0000313" key="7">
    <source>
        <dbReference type="Proteomes" id="UP000541558"/>
    </source>
</evidence>
<dbReference type="Gene3D" id="1.10.443.10">
    <property type="entry name" value="Intergrase catalytic core"/>
    <property type="match status" value="1"/>
</dbReference>
<feature type="region of interest" description="Disordered" evidence="3">
    <location>
        <begin position="123"/>
        <end position="152"/>
    </location>
</feature>
<evidence type="ECO:0000313" key="6">
    <source>
        <dbReference type="EMBL" id="KAF5310468.1"/>
    </source>
</evidence>
<evidence type="ECO:0000259" key="4">
    <source>
        <dbReference type="PROSITE" id="PS50878"/>
    </source>
</evidence>
<gene>
    <name evidence="6" type="ORF">D9611_012253</name>
</gene>
<dbReference type="SUPFAM" id="SSF56349">
    <property type="entry name" value="DNA breaking-rejoining enzymes"/>
    <property type="match status" value="1"/>
</dbReference>
<feature type="region of interest" description="Disordered" evidence="3">
    <location>
        <begin position="32"/>
        <end position="92"/>
    </location>
</feature>
<sequence>MSCTAAASYLSGRRVVTHCSIVTAKKKSLPLRDPATGRFIPKDSASRAPDPPSTITSPLTSPATSRPSTPASDMAGGEGSSEGSASPPVPPGMDAAELLVKFMETQAKLIAQYELNQKHGFISPGESSATRHEDFKPPPFTGSAPTESKSLRTQFPDVKSSLLLDTMRHHIAPDELHKLDYHARPLAVDPKGKASTSVSPRYKSVFDLVVPLLTYFQILGAFAATGGSAEGVLHVMRGGMTYIAHIIDLSTRYQWEAVVRYHCRFHEARIVEMEEGDYSGWSRKDIDLMADVLVGWEVKDRRNTGGGSGSKNTDKSTRAGISTKAIALPPPALTVAFTSAASVAAPSMASTRARRNRGPAGPALASKHLFSLLARARSHRYRIPSRSHLLHSLHLQHLRFSTRFLIPTYFHLHLPYLHLDLIRIHDIIRFGADIGFIGDEVDQGCRNLKSALEQPEFVASSIQALVDDGHLAGPFTSPPLPNFRCSPLGVVARKRNPTKLRIINHLSWPSASSVNDGISAEEGFIEYDRFETAVQDLVDSGPGSLMAKLDLKDAFRHVPIRASNWHLLGIDWGSRFYYLLVLAFGLRTAPYIFNLFAEALHWIIQCHIPARLRHYLDDFLFTFPQSTSTVTANAAVEWTMALGRQLGLRFQEAKTLWPCTTVDFLGLELDSVAMEARLPVDKLAFLRSTLDLWVARSSCTLRELQELTGFLQFAAQVIPHARTFIRRLHDFSTRFSPTNPHTRRHIPSGARADIKWWLVFSSEWNGIRLLGLDTGEPISVYTDASGRKGLGGVSGNQWFAARCPRRSRARDIQYKELYAIVQAILRWADAWRNRHVVFHCDNQAVVAWLTSGTALQAPIHTRPPPRPEALLAQVPSGWYETHPDVSKHAAFFLWHGIASSTRKTYSSGQKSFIDFITLNPQLRNGDQSILPASPRMVLEWVCSLGFRGLQPNTIKNYLSALRSLHVDEGLPFGACESETVKRAIRGIKRFYGEKDRNPKQPITLEILQGLAGKCGDLSDPFNASFDAATKLAWAGFLRCGEFTLGAKEKFSPAEHLSRESITFLPSIESPTHVRLDIPASKTDPFRKGASILIAAAPGKTTCPVAALKHLFISHPLPLNSPLFSGRTPGTPLSRTDFVSTLKARLDLLGVDSSKFSGHSFRRGAATAAAAVGFADHEIQLLGRWRSDAYKLYIDVPETRILGLSARLHGSVALAAVPEPPSLHAAAGLA</sequence>
<dbReference type="InterPro" id="IPR043128">
    <property type="entry name" value="Rev_trsase/Diguanyl_cyclase"/>
</dbReference>
<dbReference type="GO" id="GO:0006310">
    <property type="term" value="P:DNA recombination"/>
    <property type="evidence" value="ECO:0007669"/>
    <property type="project" value="UniProtKB-KW"/>
</dbReference>